<dbReference type="InterPro" id="IPR050695">
    <property type="entry name" value="N-acetylmuramoyl_amidase_3"/>
</dbReference>
<protein>
    <submittedName>
        <fullName evidence="3">N-acetylmuramoyl-L-alanine amidase</fullName>
        <ecNumber evidence="3">3.5.1.28</ecNumber>
    </submittedName>
</protein>
<accession>A0ABU9K591</accession>
<comment type="caution">
    <text evidence="3">The sequence shown here is derived from an EMBL/GenBank/DDBJ whole genome shotgun (WGS) entry which is preliminary data.</text>
</comment>
<evidence type="ECO:0000256" key="1">
    <source>
        <dbReference type="ARBA" id="ARBA00022801"/>
    </source>
</evidence>
<evidence type="ECO:0000313" key="4">
    <source>
        <dbReference type="Proteomes" id="UP001459714"/>
    </source>
</evidence>
<keyword evidence="1 3" id="KW-0378">Hydrolase</keyword>
<keyword evidence="4" id="KW-1185">Reference proteome</keyword>
<reference evidence="3 4" key="1">
    <citation type="submission" date="2024-03" db="EMBL/GenBank/DDBJ databases">
        <title>Bacilli Hybrid Assemblies.</title>
        <authorList>
            <person name="Kovac J."/>
        </authorList>
    </citation>
    <scope>NUCLEOTIDE SEQUENCE [LARGE SCALE GENOMIC DNA]</scope>
    <source>
        <strain evidence="3 4">FSL M8-0022</strain>
    </source>
</reference>
<dbReference type="InterPro" id="IPR002508">
    <property type="entry name" value="MurNAc-LAA_cat"/>
</dbReference>
<gene>
    <name evidence="3" type="ORF">NST17_21035</name>
</gene>
<proteinExistence type="predicted"/>
<name>A0ABU9K591_9BACI</name>
<dbReference type="SUPFAM" id="SSF53187">
    <property type="entry name" value="Zn-dependent exopeptidases"/>
    <property type="match status" value="1"/>
</dbReference>
<dbReference type="PANTHER" id="PTHR30404:SF0">
    <property type="entry name" value="N-ACETYLMURAMOYL-L-ALANINE AMIDASE AMIC"/>
    <property type="match status" value="1"/>
</dbReference>
<evidence type="ECO:0000313" key="3">
    <source>
        <dbReference type="EMBL" id="MEL3959642.1"/>
    </source>
</evidence>
<dbReference type="CDD" id="cd02696">
    <property type="entry name" value="MurNAc-LAA"/>
    <property type="match status" value="1"/>
</dbReference>
<dbReference type="SMART" id="SM00646">
    <property type="entry name" value="Ami_3"/>
    <property type="match status" value="1"/>
</dbReference>
<dbReference type="Proteomes" id="UP001459714">
    <property type="component" value="Unassembled WGS sequence"/>
</dbReference>
<evidence type="ECO:0000259" key="2">
    <source>
        <dbReference type="SMART" id="SM00646"/>
    </source>
</evidence>
<organism evidence="3 4">
    <name type="scientific">Caldifermentibacillus hisashii</name>
    <dbReference type="NCBI Taxonomy" id="996558"/>
    <lineage>
        <taxon>Bacteria</taxon>
        <taxon>Bacillati</taxon>
        <taxon>Bacillota</taxon>
        <taxon>Bacilli</taxon>
        <taxon>Bacillales</taxon>
        <taxon>Bacillaceae</taxon>
        <taxon>Caldifermentibacillus</taxon>
    </lineage>
</organism>
<dbReference type="EC" id="3.5.1.28" evidence="3"/>
<dbReference type="PANTHER" id="PTHR30404">
    <property type="entry name" value="N-ACETYLMURAMOYL-L-ALANINE AMIDASE"/>
    <property type="match status" value="1"/>
</dbReference>
<dbReference type="Gene3D" id="3.40.630.40">
    <property type="entry name" value="Zn-dependent exopeptidases"/>
    <property type="match status" value="1"/>
</dbReference>
<feature type="domain" description="MurNAc-LAA" evidence="2">
    <location>
        <begin position="62"/>
        <end position="171"/>
    </location>
</feature>
<dbReference type="GO" id="GO:0008745">
    <property type="term" value="F:N-acetylmuramoyl-L-alanine amidase activity"/>
    <property type="evidence" value="ECO:0007669"/>
    <property type="project" value="UniProtKB-EC"/>
</dbReference>
<dbReference type="RefSeq" id="WP_342021275.1">
    <property type="nucleotide sequence ID" value="NZ_JBBYAK010000004.1"/>
</dbReference>
<dbReference type="Pfam" id="PF01520">
    <property type="entry name" value="Amidase_3"/>
    <property type="match status" value="1"/>
</dbReference>
<sequence>MVKIFIDPGHGGSDPGAVGNGLKEKDLTLTISKKILSLLSNYDVSIKLSRTGDTYPSLSERAKMANDWGADYFVSIHINSGGGTGFESYVYTSVNSATVAYQNVIHAEIIKAIGGVKDRGKKRANYAVLRETNMPAILTENLFIDNANDAKKLRQDSFLNQVAQGHVTGLVKAIGLRQKLQPTQKKIYFYTGGYRGSALVKVHDFISNNGWWFVPERLNDGSIAFLVGEFTPGTEKANTMENFLKENGFWYEVR</sequence>
<dbReference type="EMBL" id="JBBYAK010000004">
    <property type="protein sequence ID" value="MEL3959642.1"/>
    <property type="molecule type" value="Genomic_DNA"/>
</dbReference>